<comment type="caution">
    <text evidence="2">The sequence shown here is derived from an EMBL/GenBank/DDBJ whole genome shotgun (WGS) entry which is preliminary data.</text>
</comment>
<dbReference type="Proteomes" id="UP000072605">
    <property type="component" value="Unassembled WGS sequence"/>
</dbReference>
<evidence type="ECO:0008006" key="4">
    <source>
        <dbReference type="Google" id="ProtNLM"/>
    </source>
</evidence>
<evidence type="ECO:0000313" key="3">
    <source>
        <dbReference type="Proteomes" id="UP000072605"/>
    </source>
</evidence>
<sequence>MKRWLLLTNEELKRSTKLLVLLISGLIVAEIASLLYQIYDYQSTIEKTMRIDQISEMDAIEQGGGALTFAQAIDFYDSIIVLAMGMIVLFAFWIWYRDWVGETKYIYRLLLLPGSRRAIIASKMTALLLVVTSLIGIQWVLLLLSRNLYLWLLPEPQQVPASIDEYTRFLSAFYTMYPSDILFILLLAFIVISFVFLTVLLERSLGRGKAMLQIGLYAVILIGGWFVIGLLSAVFPYDFGQLHVQLYFGYVVLLTLYISYKNLRLVQTRLSV</sequence>
<feature type="transmembrane region" description="Helical" evidence="1">
    <location>
        <begin position="126"/>
        <end position="144"/>
    </location>
</feature>
<dbReference type="RefSeq" id="WP_058712860.1">
    <property type="nucleotide sequence ID" value="NZ_LDQV01000001.1"/>
</dbReference>
<evidence type="ECO:0000313" key="2">
    <source>
        <dbReference type="EMBL" id="KTR28765.1"/>
    </source>
</evidence>
<reference evidence="2 3" key="1">
    <citation type="journal article" date="2016" name="Front. Microbiol.">
        <title>Genomic Resource of Rice Seed Associated Bacteria.</title>
        <authorList>
            <person name="Midha S."/>
            <person name="Bansal K."/>
            <person name="Sharma S."/>
            <person name="Kumar N."/>
            <person name="Patil P.P."/>
            <person name="Chaudhry V."/>
            <person name="Patil P.B."/>
        </authorList>
    </citation>
    <scope>NUCLEOTIDE SEQUENCE [LARGE SCALE GENOMIC DNA]</scope>
    <source>
        <strain evidence="2 3">RSA11</strain>
    </source>
</reference>
<keyword evidence="1" id="KW-1133">Transmembrane helix</keyword>
<evidence type="ECO:0000256" key="1">
    <source>
        <dbReference type="SAM" id="Phobius"/>
    </source>
</evidence>
<keyword evidence="1" id="KW-0812">Transmembrane</keyword>
<keyword evidence="1" id="KW-0472">Membrane</keyword>
<accession>A0AAW3MJJ1</accession>
<feature type="transmembrane region" description="Helical" evidence="1">
    <location>
        <begin position="20"/>
        <end position="39"/>
    </location>
</feature>
<organism evidence="2 3">
    <name type="scientific">Exiguobacterium indicum</name>
    <dbReference type="NCBI Taxonomy" id="296995"/>
    <lineage>
        <taxon>Bacteria</taxon>
        <taxon>Bacillati</taxon>
        <taxon>Bacillota</taxon>
        <taxon>Bacilli</taxon>
        <taxon>Bacillales</taxon>
        <taxon>Bacillales Family XII. Incertae Sedis</taxon>
        <taxon>Exiguobacterium</taxon>
    </lineage>
</organism>
<dbReference type="EMBL" id="LDQV01000001">
    <property type="protein sequence ID" value="KTR28765.1"/>
    <property type="molecule type" value="Genomic_DNA"/>
</dbReference>
<feature type="transmembrane region" description="Helical" evidence="1">
    <location>
        <begin position="214"/>
        <end position="236"/>
    </location>
</feature>
<gene>
    <name evidence="2" type="ORF">RSA11_00075</name>
</gene>
<proteinExistence type="predicted"/>
<feature type="transmembrane region" description="Helical" evidence="1">
    <location>
        <begin position="75"/>
        <end position="96"/>
    </location>
</feature>
<feature type="transmembrane region" description="Helical" evidence="1">
    <location>
        <begin position="242"/>
        <end position="260"/>
    </location>
</feature>
<dbReference type="AlphaFoldDB" id="A0AAW3MJJ1"/>
<protein>
    <recommendedName>
        <fullName evidence="4">ABC-2 family transporter protein</fullName>
    </recommendedName>
</protein>
<name>A0AAW3MJJ1_9BACL</name>
<feature type="transmembrane region" description="Helical" evidence="1">
    <location>
        <begin position="181"/>
        <end position="202"/>
    </location>
</feature>